<dbReference type="AlphaFoldDB" id="D6YA28"/>
<accession>D6YA28</accession>
<dbReference type="RefSeq" id="WP_013131704.1">
    <property type="nucleotide sequence ID" value="NC_014165.1"/>
</dbReference>
<dbReference type="UniPathway" id="UPA00895"/>
<evidence type="ECO:0000256" key="6">
    <source>
        <dbReference type="SAM" id="Phobius"/>
    </source>
</evidence>
<sequence>MVQLASDTSVADRLRKVGSAHSSWITTAARLVLGGVLIVAGALKIGAPALSVQAVRAYQLLPEPVVTVVGYGLPVAEIIIGLLLVIGFFTRIAAVAAGLLMLAFVIGIASAWARGLRIDCGCFGGGGELAPGEDPGYLWELLRDFGLVLCAAWIAIKPPGRFAMDSALGLTPPPDREDERSGDGDGAA</sequence>
<reference evidence="8 9" key="1">
    <citation type="submission" date="2010-01" db="EMBL/GenBank/DDBJ databases">
        <title>The complete genome of Thermobispora bispora DSM 43833.</title>
        <authorList>
            <consortium name="US DOE Joint Genome Institute (JGI-PGF)"/>
            <person name="Lucas S."/>
            <person name="Copeland A."/>
            <person name="Lapidus A."/>
            <person name="Glavina del Rio T."/>
            <person name="Dalin E."/>
            <person name="Tice H."/>
            <person name="Bruce D."/>
            <person name="Goodwin L."/>
            <person name="Pitluck S."/>
            <person name="Kyrpides N."/>
            <person name="Mavromatis K."/>
            <person name="Ivanova N."/>
            <person name="Mikhailova N."/>
            <person name="Chertkov O."/>
            <person name="Brettin T."/>
            <person name="Detter J.C."/>
            <person name="Han C."/>
            <person name="Larimer F."/>
            <person name="Land M."/>
            <person name="Hauser L."/>
            <person name="Markowitz V."/>
            <person name="Cheng J.-F."/>
            <person name="Hugenholtz P."/>
            <person name="Woyke T."/>
            <person name="Wu D."/>
            <person name="Jando M."/>
            <person name="Schneider S."/>
            <person name="Klenk H.-P."/>
            <person name="Eisen J.A."/>
        </authorList>
    </citation>
    <scope>NUCLEOTIDE SEQUENCE [LARGE SCALE GENOMIC DNA]</scope>
    <source>
        <strain evidence="9">ATCC 19993 / DSM 43833 / CBS 139.67 / JCM 10125 / KCTC 9307 / NBRC 14880 / R51</strain>
    </source>
</reference>
<dbReference type="OrthoDB" id="5422529at2"/>
<organism evidence="8 9">
    <name type="scientific">Thermobispora bispora (strain ATCC 19993 / DSM 43833 / CBS 139.67 / JCM 10125 / KCTC 9307 / NBRC 14880 / R51)</name>
    <dbReference type="NCBI Taxonomy" id="469371"/>
    <lineage>
        <taxon>Bacteria</taxon>
        <taxon>Bacillati</taxon>
        <taxon>Actinomycetota</taxon>
        <taxon>Actinomycetes</taxon>
        <taxon>Streptosporangiales</taxon>
        <taxon>Streptosporangiaceae</taxon>
        <taxon>Thermobispora</taxon>
    </lineage>
</organism>
<evidence type="ECO:0000313" key="9">
    <source>
        <dbReference type="Proteomes" id="UP000006640"/>
    </source>
</evidence>
<keyword evidence="3 6" id="KW-1133">Transmembrane helix</keyword>
<dbReference type="KEGG" id="tbi:Tbis_1453"/>
<dbReference type="EMBL" id="CP001874">
    <property type="protein sequence ID" value="ADG88171.1"/>
    <property type="molecule type" value="Genomic_DNA"/>
</dbReference>
<name>D6YA28_THEBD</name>
<feature type="compositionally biased region" description="Basic and acidic residues" evidence="5">
    <location>
        <begin position="174"/>
        <end position="188"/>
    </location>
</feature>
<proteinExistence type="predicted"/>
<keyword evidence="9" id="KW-1185">Reference proteome</keyword>
<evidence type="ECO:0000259" key="7">
    <source>
        <dbReference type="Pfam" id="PF07291"/>
    </source>
</evidence>
<dbReference type="GO" id="GO:0016020">
    <property type="term" value="C:membrane"/>
    <property type="evidence" value="ECO:0007669"/>
    <property type="project" value="UniProtKB-SubCell"/>
</dbReference>
<feature type="transmembrane region" description="Helical" evidence="6">
    <location>
        <begin position="65"/>
        <end position="85"/>
    </location>
</feature>
<keyword evidence="4 6" id="KW-0472">Membrane</keyword>
<keyword evidence="2 6" id="KW-0812">Transmembrane</keyword>
<evidence type="ECO:0000256" key="5">
    <source>
        <dbReference type="SAM" id="MobiDB-lite"/>
    </source>
</evidence>
<feature type="domain" description="Methylamine utilisation protein MauE" evidence="7">
    <location>
        <begin position="23"/>
        <end position="155"/>
    </location>
</feature>
<dbReference type="eggNOG" id="COG2259">
    <property type="taxonomic scope" value="Bacteria"/>
</dbReference>
<evidence type="ECO:0000313" key="8">
    <source>
        <dbReference type="EMBL" id="ADG88171.1"/>
    </source>
</evidence>
<dbReference type="Pfam" id="PF07291">
    <property type="entry name" value="MauE"/>
    <property type="match status" value="1"/>
</dbReference>
<evidence type="ECO:0000256" key="3">
    <source>
        <dbReference type="ARBA" id="ARBA00022989"/>
    </source>
</evidence>
<dbReference type="STRING" id="469371.Tbis_1453"/>
<dbReference type="InterPro" id="IPR009908">
    <property type="entry name" value="Methylamine_util_MauE"/>
</dbReference>
<evidence type="ECO:0000256" key="4">
    <source>
        <dbReference type="ARBA" id="ARBA00023136"/>
    </source>
</evidence>
<dbReference type="HOGENOM" id="CLU_101331_0_0_11"/>
<protein>
    <submittedName>
        <fullName evidence="8">DoxX family protein</fullName>
    </submittedName>
</protein>
<gene>
    <name evidence="8" type="ordered locus">Tbis_1453</name>
</gene>
<evidence type="ECO:0000256" key="2">
    <source>
        <dbReference type="ARBA" id="ARBA00022692"/>
    </source>
</evidence>
<comment type="subcellular location">
    <subcellularLocation>
        <location evidence="1">Membrane</location>
        <topology evidence="1">Multi-pass membrane protein</topology>
    </subcellularLocation>
</comment>
<feature type="transmembrane region" description="Helical" evidence="6">
    <location>
        <begin position="23"/>
        <end position="45"/>
    </location>
</feature>
<feature type="region of interest" description="Disordered" evidence="5">
    <location>
        <begin position="167"/>
        <end position="188"/>
    </location>
</feature>
<dbReference type="Proteomes" id="UP000006640">
    <property type="component" value="Chromosome"/>
</dbReference>
<feature type="transmembrane region" description="Helical" evidence="6">
    <location>
        <begin position="92"/>
        <end position="113"/>
    </location>
</feature>
<evidence type="ECO:0000256" key="1">
    <source>
        <dbReference type="ARBA" id="ARBA00004141"/>
    </source>
</evidence>
<dbReference type="GO" id="GO:0030416">
    <property type="term" value="P:methylamine metabolic process"/>
    <property type="evidence" value="ECO:0007669"/>
    <property type="project" value="InterPro"/>
</dbReference>